<evidence type="ECO:0000313" key="8">
    <source>
        <dbReference type="EMBL" id="KAG9975020.1"/>
    </source>
</evidence>
<reference evidence="8" key="1">
    <citation type="journal article" date="2021" name="J Fungi (Basel)">
        <title>Virulence traits and population genomics of the black yeast Aureobasidium melanogenum.</title>
        <authorList>
            <person name="Cernosa A."/>
            <person name="Sun X."/>
            <person name="Gostincar C."/>
            <person name="Fang C."/>
            <person name="Gunde-Cimerman N."/>
            <person name="Song Z."/>
        </authorList>
    </citation>
    <scope>NUCLEOTIDE SEQUENCE</scope>
    <source>
        <strain evidence="8">EXF-9298</strain>
    </source>
</reference>
<evidence type="ECO:0000256" key="6">
    <source>
        <dbReference type="RuleBase" id="RU367155"/>
    </source>
</evidence>
<name>A0A9P8JRU8_AURME</name>
<feature type="compositionally biased region" description="Polar residues" evidence="7">
    <location>
        <begin position="113"/>
        <end position="131"/>
    </location>
</feature>
<dbReference type="GO" id="GO:0003700">
    <property type="term" value="F:DNA-binding transcription factor activity"/>
    <property type="evidence" value="ECO:0007669"/>
    <property type="project" value="UniProtKB-UniRule"/>
</dbReference>
<feature type="non-terminal residue" evidence="8">
    <location>
        <position position="141"/>
    </location>
</feature>
<evidence type="ECO:0000256" key="4">
    <source>
        <dbReference type="ARBA" id="ARBA00023163"/>
    </source>
</evidence>
<dbReference type="InterPro" id="IPR001289">
    <property type="entry name" value="NFYA"/>
</dbReference>
<accession>A0A9P8JRU8</accession>
<keyword evidence="5 6" id="KW-0539">Nucleus</keyword>
<evidence type="ECO:0000256" key="5">
    <source>
        <dbReference type="ARBA" id="ARBA00023242"/>
    </source>
</evidence>
<dbReference type="PRINTS" id="PR00616">
    <property type="entry name" value="CCAATSUBUNTB"/>
</dbReference>
<dbReference type="AlphaFoldDB" id="A0A9P8JRU8"/>
<gene>
    <name evidence="8" type="ORF">KCU98_g11626</name>
</gene>
<dbReference type="Gene3D" id="6.10.250.2430">
    <property type="match status" value="1"/>
</dbReference>
<feature type="region of interest" description="Disordered" evidence="7">
    <location>
        <begin position="1"/>
        <end position="26"/>
    </location>
</feature>
<feature type="compositionally biased region" description="Polar residues" evidence="7">
    <location>
        <begin position="1"/>
        <end position="21"/>
    </location>
</feature>
<dbReference type="Proteomes" id="UP000729357">
    <property type="component" value="Unassembled WGS sequence"/>
</dbReference>
<keyword evidence="3 6" id="KW-0238">DNA-binding</keyword>
<keyword evidence="2 6" id="KW-0805">Transcription regulation</keyword>
<keyword evidence="4 6" id="KW-0804">Transcription</keyword>
<sequence length="141" mass="15636">MVQQVVQQHSSPEATGGTTEESPLYVNAKQFHRILKRRLARQKLEEQLRLTSKGRKPYLHESRHNHAMRRPRGPGGRFLTAEEVAALDAEAAKNGGGVEMQQPTNGTKRKSGDSQTSPSKKSRTQSNARSMTSEEDGIEEG</sequence>
<dbReference type="GO" id="GO:0005634">
    <property type="term" value="C:nucleus"/>
    <property type="evidence" value="ECO:0007669"/>
    <property type="project" value="UniProtKB-SubCell"/>
</dbReference>
<comment type="similarity">
    <text evidence="6">Belongs to the NFYA/HAP2 subunit family.</text>
</comment>
<dbReference type="PANTHER" id="PTHR12632">
    <property type="entry name" value="TRANSCRIPTION FACTOR NF-Y ALPHA-RELATED"/>
    <property type="match status" value="1"/>
</dbReference>
<dbReference type="PROSITE" id="PS51152">
    <property type="entry name" value="NFYA_HAP2_2"/>
    <property type="match status" value="1"/>
</dbReference>
<dbReference type="SMART" id="SM00521">
    <property type="entry name" value="CBF"/>
    <property type="match status" value="1"/>
</dbReference>
<feature type="region of interest" description="Disordered" evidence="7">
    <location>
        <begin position="46"/>
        <end position="141"/>
    </location>
</feature>
<reference evidence="8" key="2">
    <citation type="submission" date="2021-08" db="EMBL/GenBank/DDBJ databases">
        <authorList>
            <person name="Gostincar C."/>
            <person name="Sun X."/>
            <person name="Song Z."/>
            <person name="Gunde-Cimerman N."/>
        </authorList>
    </citation>
    <scope>NUCLEOTIDE SEQUENCE</scope>
    <source>
        <strain evidence="8">EXF-9298</strain>
    </source>
</reference>
<dbReference type="Pfam" id="PF02045">
    <property type="entry name" value="CBFB_NFYA"/>
    <property type="match status" value="1"/>
</dbReference>
<comment type="caution">
    <text evidence="8">The sequence shown here is derived from an EMBL/GenBank/DDBJ whole genome shotgun (WGS) entry which is preliminary data.</text>
</comment>
<evidence type="ECO:0000256" key="7">
    <source>
        <dbReference type="SAM" id="MobiDB-lite"/>
    </source>
</evidence>
<evidence type="ECO:0000313" key="9">
    <source>
        <dbReference type="Proteomes" id="UP000729357"/>
    </source>
</evidence>
<comment type="subunit">
    <text evidence="6">Heterotrimer.</text>
</comment>
<dbReference type="GO" id="GO:0003677">
    <property type="term" value="F:DNA binding"/>
    <property type="evidence" value="ECO:0007669"/>
    <property type="project" value="UniProtKB-KW"/>
</dbReference>
<organism evidence="8 9">
    <name type="scientific">Aureobasidium melanogenum</name>
    <name type="common">Aureobasidium pullulans var. melanogenum</name>
    <dbReference type="NCBI Taxonomy" id="46634"/>
    <lineage>
        <taxon>Eukaryota</taxon>
        <taxon>Fungi</taxon>
        <taxon>Dikarya</taxon>
        <taxon>Ascomycota</taxon>
        <taxon>Pezizomycotina</taxon>
        <taxon>Dothideomycetes</taxon>
        <taxon>Dothideomycetidae</taxon>
        <taxon>Dothideales</taxon>
        <taxon>Saccotheciaceae</taxon>
        <taxon>Aureobasidium</taxon>
    </lineage>
</organism>
<comment type="subcellular location">
    <subcellularLocation>
        <location evidence="1 6">Nucleus</location>
    </subcellularLocation>
</comment>
<evidence type="ECO:0000256" key="3">
    <source>
        <dbReference type="ARBA" id="ARBA00023125"/>
    </source>
</evidence>
<evidence type="ECO:0000256" key="2">
    <source>
        <dbReference type="ARBA" id="ARBA00023015"/>
    </source>
</evidence>
<dbReference type="EMBL" id="JAHFXS010001890">
    <property type="protein sequence ID" value="KAG9975020.1"/>
    <property type="molecule type" value="Genomic_DNA"/>
</dbReference>
<protein>
    <recommendedName>
        <fullName evidence="6">Transcriptional activator HAP2</fullName>
    </recommendedName>
</protein>
<proteinExistence type="inferred from homology"/>
<comment type="function">
    <text evidence="6">Component of the sequence-specific heterotrimeric transcription factor (NF-Y) which specifically recognizes a 5'-CCAAT-3' box motif found in the promoters of its target genes.</text>
</comment>
<evidence type="ECO:0000256" key="1">
    <source>
        <dbReference type="ARBA" id="ARBA00004123"/>
    </source>
</evidence>
<keyword evidence="9" id="KW-1185">Reference proteome</keyword>